<reference evidence="11" key="1">
    <citation type="journal article" date="2023" name="Int. J. Syst. Evol. Microbiol.">
        <title>&lt;i&gt;Clostridium folliculivorans&lt;/i&gt; sp. nov., isolated from soil samples of an organic paddy in Japan.</title>
        <authorList>
            <person name="Tazawa J."/>
            <person name="Kobayashi H."/>
            <person name="Tanizawa Y."/>
            <person name="Uchino A."/>
            <person name="Tanaka F."/>
            <person name="Urashima Y."/>
            <person name="Miura S."/>
            <person name="Sakamoto M."/>
            <person name="Ohkuma M."/>
            <person name="Tohno M."/>
        </authorList>
    </citation>
    <scope>NUCLEOTIDE SEQUENCE</scope>
    <source>
        <strain evidence="11">D1-1</strain>
    </source>
</reference>
<dbReference type="Pfam" id="PF10114">
    <property type="entry name" value="PocR"/>
    <property type="match status" value="1"/>
</dbReference>
<accession>A0A9W6DA24</accession>
<comment type="catalytic activity">
    <reaction evidence="1">
        <text>ATP + protein L-histidine = ADP + protein N-phospho-L-histidine.</text>
        <dbReference type="EC" id="2.7.13.3"/>
    </reaction>
</comment>
<proteinExistence type="predicted"/>
<dbReference type="RefSeq" id="WP_261851921.1">
    <property type="nucleotide sequence ID" value="NZ_BQXY01000002.1"/>
</dbReference>
<evidence type="ECO:0000313" key="12">
    <source>
        <dbReference type="Proteomes" id="UP001057868"/>
    </source>
</evidence>
<keyword evidence="7" id="KW-0067">ATP-binding</keyword>
<dbReference type="Proteomes" id="UP001057868">
    <property type="component" value="Unassembled WGS sequence"/>
</dbReference>
<dbReference type="Gene3D" id="3.30.450.20">
    <property type="entry name" value="PAS domain"/>
    <property type="match status" value="1"/>
</dbReference>
<name>A0A9W6DA24_9CLOT</name>
<dbReference type="Gene3D" id="1.10.287.130">
    <property type="match status" value="1"/>
</dbReference>
<dbReference type="Pfam" id="PF02518">
    <property type="entry name" value="HATPase_c"/>
    <property type="match status" value="1"/>
</dbReference>
<dbReference type="Pfam" id="PF13426">
    <property type="entry name" value="PAS_9"/>
    <property type="match status" value="1"/>
</dbReference>
<dbReference type="InterPro" id="IPR050736">
    <property type="entry name" value="Sensor_HK_Regulatory"/>
</dbReference>
<dbReference type="EMBL" id="BQXY01000002">
    <property type="protein sequence ID" value="GKU24945.1"/>
    <property type="molecule type" value="Genomic_DNA"/>
</dbReference>
<dbReference type="InterPro" id="IPR018771">
    <property type="entry name" value="PocR_dom"/>
</dbReference>
<dbReference type="InterPro" id="IPR001610">
    <property type="entry name" value="PAC"/>
</dbReference>
<evidence type="ECO:0000313" key="11">
    <source>
        <dbReference type="EMBL" id="GKU24945.1"/>
    </source>
</evidence>
<dbReference type="SUPFAM" id="SSF55785">
    <property type="entry name" value="PYP-like sensor domain (PAS domain)"/>
    <property type="match status" value="1"/>
</dbReference>
<dbReference type="NCBIfam" id="TIGR00229">
    <property type="entry name" value="sensory_box"/>
    <property type="match status" value="1"/>
</dbReference>
<dbReference type="PROSITE" id="PS50112">
    <property type="entry name" value="PAS"/>
    <property type="match status" value="1"/>
</dbReference>
<keyword evidence="8" id="KW-0902">Two-component regulatory system</keyword>
<dbReference type="CDD" id="cd16922">
    <property type="entry name" value="HATPase_EvgS-ArcB-TorS-like"/>
    <property type="match status" value="1"/>
</dbReference>
<evidence type="ECO:0000256" key="3">
    <source>
        <dbReference type="ARBA" id="ARBA00022553"/>
    </source>
</evidence>
<dbReference type="CDD" id="cd00130">
    <property type="entry name" value="PAS"/>
    <property type="match status" value="1"/>
</dbReference>
<comment type="caution">
    <text evidence="11">The sequence shown here is derived from an EMBL/GenBank/DDBJ whole genome shotgun (WGS) entry which is preliminary data.</text>
</comment>
<evidence type="ECO:0000259" key="9">
    <source>
        <dbReference type="PROSITE" id="PS50109"/>
    </source>
</evidence>
<sequence>MGKINFSEVFNIDSFKKMSESLYEASGIPVGLIDVDGTIYIKTGWQDICTKFHRIHPNTCSRCLSSDKYINDHIKDSRYIEYRCLNNMWDIGVPIIIYGQHVATIFMGQFFYKDEEVDVEFFKRQARQFNFDEEEYIAALSKVPRWTRKKVKSIIDYYLGLVTTLAESGLRHLEYESSQKELAKNQKYLDTIFNSVNDAIFINDFNGNIVDANRRSYFMFNYSEDQLRKMNIIDMISSKSVITKEKMLQIFNKATNARPIVLECICKTKNNDEFWAEFNISSIRFEEKEEIVVSVRDITDRKLSELALQEEAYELENLRTEFFANISHELRTPLNIIFGAIQVIGAEIENKEKAVDKAKILNNLNVEKQNCFRLLRLINNLIDSTKLDSGYFELNMVNCNIVNIVEEITLSVADYINNNNLDLIFDTEIEEKIMACDLDKIERIMLNLLSNAVKFTPDGGKIFVNIIDGEEYITITVEDTGIGIPSQKLNIIFDRFRQVDKTFIRRHEGSGIGLSLVKSLVEMHNGSIYAESKYGMGTKFSVKLPVKVLSEGSLRQWDEKQISTKENYVERIKIEFSDIYK</sequence>
<dbReference type="SUPFAM" id="SSF47384">
    <property type="entry name" value="Homodimeric domain of signal transducing histidine kinase"/>
    <property type="match status" value="1"/>
</dbReference>
<dbReference type="GO" id="GO:0000155">
    <property type="term" value="F:phosphorelay sensor kinase activity"/>
    <property type="evidence" value="ECO:0007669"/>
    <property type="project" value="InterPro"/>
</dbReference>
<dbReference type="InterPro" id="IPR003594">
    <property type="entry name" value="HATPase_dom"/>
</dbReference>
<dbReference type="PANTHER" id="PTHR43711:SF26">
    <property type="entry name" value="SENSOR HISTIDINE KINASE RCSC"/>
    <property type="match status" value="1"/>
</dbReference>
<keyword evidence="5" id="KW-0547">Nucleotide-binding</keyword>
<dbReference type="InterPro" id="IPR005467">
    <property type="entry name" value="His_kinase_dom"/>
</dbReference>
<dbReference type="SMART" id="SM00387">
    <property type="entry name" value="HATPase_c"/>
    <property type="match status" value="1"/>
</dbReference>
<dbReference type="PROSITE" id="PS50109">
    <property type="entry name" value="HIS_KIN"/>
    <property type="match status" value="1"/>
</dbReference>
<keyword evidence="4" id="KW-0808">Transferase</keyword>
<dbReference type="GO" id="GO:0005524">
    <property type="term" value="F:ATP binding"/>
    <property type="evidence" value="ECO:0007669"/>
    <property type="project" value="UniProtKB-KW"/>
</dbReference>
<keyword evidence="12" id="KW-1185">Reference proteome</keyword>
<keyword evidence="3" id="KW-0597">Phosphoprotein</keyword>
<gene>
    <name evidence="11" type="ORF">CFOLD11_17710</name>
</gene>
<keyword evidence="6" id="KW-0418">Kinase</keyword>
<evidence type="ECO:0000256" key="8">
    <source>
        <dbReference type="ARBA" id="ARBA00023012"/>
    </source>
</evidence>
<dbReference type="InterPro" id="IPR003661">
    <property type="entry name" value="HisK_dim/P_dom"/>
</dbReference>
<dbReference type="PANTHER" id="PTHR43711">
    <property type="entry name" value="TWO-COMPONENT HISTIDINE KINASE"/>
    <property type="match status" value="1"/>
</dbReference>
<dbReference type="Pfam" id="PF00512">
    <property type="entry name" value="HisKA"/>
    <property type="match status" value="1"/>
</dbReference>
<dbReference type="EC" id="2.7.13.3" evidence="2"/>
<dbReference type="SMART" id="SM00086">
    <property type="entry name" value="PAC"/>
    <property type="match status" value="1"/>
</dbReference>
<feature type="domain" description="PAS" evidence="10">
    <location>
        <begin position="185"/>
        <end position="227"/>
    </location>
</feature>
<evidence type="ECO:0000256" key="6">
    <source>
        <dbReference type="ARBA" id="ARBA00022777"/>
    </source>
</evidence>
<dbReference type="FunFam" id="3.30.565.10:FF:000037">
    <property type="entry name" value="Hybrid sensor histidine kinase/response regulator"/>
    <property type="match status" value="1"/>
</dbReference>
<evidence type="ECO:0000259" key="10">
    <source>
        <dbReference type="PROSITE" id="PS50112"/>
    </source>
</evidence>
<dbReference type="CDD" id="cd00082">
    <property type="entry name" value="HisKA"/>
    <property type="match status" value="1"/>
</dbReference>
<dbReference type="SMART" id="SM00388">
    <property type="entry name" value="HisKA"/>
    <property type="match status" value="1"/>
</dbReference>
<organism evidence="11 12">
    <name type="scientific">Clostridium folliculivorans</name>
    <dbReference type="NCBI Taxonomy" id="2886038"/>
    <lineage>
        <taxon>Bacteria</taxon>
        <taxon>Bacillati</taxon>
        <taxon>Bacillota</taxon>
        <taxon>Clostridia</taxon>
        <taxon>Eubacteriales</taxon>
        <taxon>Clostridiaceae</taxon>
        <taxon>Clostridium</taxon>
    </lineage>
</organism>
<dbReference type="PRINTS" id="PR00344">
    <property type="entry name" value="BCTRLSENSOR"/>
</dbReference>
<evidence type="ECO:0000256" key="7">
    <source>
        <dbReference type="ARBA" id="ARBA00022840"/>
    </source>
</evidence>
<dbReference type="InterPro" id="IPR004358">
    <property type="entry name" value="Sig_transdc_His_kin-like_C"/>
</dbReference>
<evidence type="ECO:0000256" key="2">
    <source>
        <dbReference type="ARBA" id="ARBA00012438"/>
    </source>
</evidence>
<dbReference type="SUPFAM" id="SSF55874">
    <property type="entry name" value="ATPase domain of HSP90 chaperone/DNA topoisomerase II/histidine kinase"/>
    <property type="match status" value="1"/>
</dbReference>
<evidence type="ECO:0000256" key="4">
    <source>
        <dbReference type="ARBA" id="ARBA00022679"/>
    </source>
</evidence>
<evidence type="ECO:0000256" key="5">
    <source>
        <dbReference type="ARBA" id="ARBA00022741"/>
    </source>
</evidence>
<dbReference type="InterPro" id="IPR036097">
    <property type="entry name" value="HisK_dim/P_sf"/>
</dbReference>
<dbReference type="Gene3D" id="3.30.565.10">
    <property type="entry name" value="Histidine kinase-like ATPase, C-terminal domain"/>
    <property type="match status" value="1"/>
</dbReference>
<dbReference type="InterPro" id="IPR036890">
    <property type="entry name" value="HATPase_C_sf"/>
</dbReference>
<evidence type="ECO:0000256" key="1">
    <source>
        <dbReference type="ARBA" id="ARBA00000085"/>
    </source>
</evidence>
<dbReference type="AlphaFoldDB" id="A0A9W6DA24"/>
<protein>
    <recommendedName>
        <fullName evidence="2">histidine kinase</fullName>
        <ecNumber evidence="2">2.7.13.3</ecNumber>
    </recommendedName>
</protein>
<dbReference type="InterPro" id="IPR035965">
    <property type="entry name" value="PAS-like_dom_sf"/>
</dbReference>
<feature type="domain" description="Histidine kinase" evidence="9">
    <location>
        <begin position="325"/>
        <end position="548"/>
    </location>
</feature>
<dbReference type="InterPro" id="IPR000014">
    <property type="entry name" value="PAS"/>
</dbReference>